<gene>
    <name evidence="6" type="ORF">CLV67_13544</name>
</gene>
<keyword evidence="7" id="KW-1185">Reference proteome</keyword>
<evidence type="ECO:0000259" key="5">
    <source>
        <dbReference type="PROSITE" id="PS50977"/>
    </source>
</evidence>
<dbReference type="PANTHER" id="PTHR30055">
    <property type="entry name" value="HTH-TYPE TRANSCRIPTIONAL REGULATOR RUTR"/>
    <property type="match status" value="1"/>
</dbReference>
<dbReference type="InterPro" id="IPR001647">
    <property type="entry name" value="HTH_TetR"/>
</dbReference>
<sequence length="201" mass="21325">MSELPSPRRRRLRADAERSRTAIIDAAIILLGRRADASMEEIAAAAGVARQTVYAHYPSRDALLVGVVDRITGETVAALDTIDPATGTAASALTRWLTVSWGVIERYPLLLTVSLPAGDPADERDRHLPIMEKLAEILAHGRRTGEFTTGQPEGWLLAATISLGHAAGQEVAAGRMTAAAAAAAYRDSVQRLAAAPVVTIQ</sequence>
<name>A0A2T0JQ63_9ACTN</name>
<evidence type="ECO:0000256" key="3">
    <source>
        <dbReference type="ARBA" id="ARBA00023163"/>
    </source>
</evidence>
<keyword evidence="2 4" id="KW-0238">DNA-binding</keyword>
<reference evidence="6 7" key="1">
    <citation type="submission" date="2018-03" db="EMBL/GenBank/DDBJ databases">
        <title>Genomic Encyclopedia of Archaeal and Bacterial Type Strains, Phase II (KMG-II): from individual species to whole genera.</title>
        <authorList>
            <person name="Goeker M."/>
        </authorList>
    </citation>
    <scope>NUCLEOTIDE SEQUENCE [LARGE SCALE GENOMIC DNA]</scope>
    <source>
        <strain evidence="6 7">DSM 43146</strain>
    </source>
</reference>
<dbReference type="PANTHER" id="PTHR30055:SF234">
    <property type="entry name" value="HTH-TYPE TRANSCRIPTIONAL REGULATOR BETI"/>
    <property type="match status" value="1"/>
</dbReference>
<dbReference type="GO" id="GO:0000976">
    <property type="term" value="F:transcription cis-regulatory region binding"/>
    <property type="evidence" value="ECO:0007669"/>
    <property type="project" value="TreeGrafter"/>
</dbReference>
<comment type="caution">
    <text evidence="6">The sequence shown here is derived from an EMBL/GenBank/DDBJ whole genome shotgun (WGS) entry which is preliminary data.</text>
</comment>
<protein>
    <submittedName>
        <fullName evidence="6">TetR family transcriptional regulator</fullName>
    </submittedName>
</protein>
<accession>A0A2T0JQ63</accession>
<dbReference type="RefSeq" id="WP_203737807.1">
    <property type="nucleotide sequence ID" value="NZ_BOMO01000168.1"/>
</dbReference>
<dbReference type="PROSITE" id="PS50977">
    <property type="entry name" value="HTH_TETR_2"/>
    <property type="match status" value="1"/>
</dbReference>
<feature type="domain" description="HTH tetR-type" evidence="5">
    <location>
        <begin position="17"/>
        <end position="75"/>
    </location>
</feature>
<dbReference type="Pfam" id="PF00440">
    <property type="entry name" value="TetR_N"/>
    <property type="match status" value="1"/>
</dbReference>
<evidence type="ECO:0000256" key="4">
    <source>
        <dbReference type="PROSITE-ProRule" id="PRU00335"/>
    </source>
</evidence>
<dbReference type="GO" id="GO:0003700">
    <property type="term" value="F:DNA-binding transcription factor activity"/>
    <property type="evidence" value="ECO:0007669"/>
    <property type="project" value="TreeGrafter"/>
</dbReference>
<proteinExistence type="predicted"/>
<evidence type="ECO:0000313" key="7">
    <source>
        <dbReference type="Proteomes" id="UP000239415"/>
    </source>
</evidence>
<keyword evidence="1" id="KW-0805">Transcription regulation</keyword>
<dbReference type="SUPFAM" id="SSF46689">
    <property type="entry name" value="Homeodomain-like"/>
    <property type="match status" value="1"/>
</dbReference>
<keyword evidence="3" id="KW-0804">Transcription</keyword>
<dbReference type="InterPro" id="IPR050109">
    <property type="entry name" value="HTH-type_TetR-like_transc_reg"/>
</dbReference>
<dbReference type="AlphaFoldDB" id="A0A2T0JQ63"/>
<dbReference type="EMBL" id="PVMZ01000035">
    <property type="protein sequence ID" value="PRX09768.1"/>
    <property type="molecule type" value="Genomic_DNA"/>
</dbReference>
<dbReference type="Proteomes" id="UP000239415">
    <property type="component" value="Unassembled WGS sequence"/>
</dbReference>
<dbReference type="InterPro" id="IPR009057">
    <property type="entry name" value="Homeodomain-like_sf"/>
</dbReference>
<dbReference type="Gene3D" id="1.10.357.10">
    <property type="entry name" value="Tetracycline Repressor, domain 2"/>
    <property type="match status" value="1"/>
</dbReference>
<evidence type="ECO:0000313" key="6">
    <source>
        <dbReference type="EMBL" id="PRX09768.1"/>
    </source>
</evidence>
<organism evidence="6 7">
    <name type="scientific">Actinoplanes italicus</name>
    <dbReference type="NCBI Taxonomy" id="113567"/>
    <lineage>
        <taxon>Bacteria</taxon>
        <taxon>Bacillati</taxon>
        <taxon>Actinomycetota</taxon>
        <taxon>Actinomycetes</taxon>
        <taxon>Micromonosporales</taxon>
        <taxon>Micromonosporaceae</taxon>
        <taxon>Actinoplanes</taxon>
    </lineage>
</organism>
<evidence type="ECO:0000256" key="2">
    <source>
        <dbReference type="ARBA" id="ARBA00023125"/>
    </source>
</evidence>
<feature type="DNA-binding region" description="H-T-H motif" evidence="4">
    <location>
        <begin position="38"/>
        <end position="57"/>
    </location>
</feature>
<evidence type="ECO:0000256" key="1">
    <source>
        <dbReference type="ARBA" id="ARBA00023015"/>
    </source>
</evidence>